<evidence type="ECO:0000256" key="1">
    <source>
        <dbReference type="SAM" id="SignalP"/>
    </source>
</evidence>
<dbReference type="EMBL" id="JASZ02000029">
    <property type="protein sequence ID" value="OWK97402.1"/>
    <property type="molecule type" value="Genomic_DNA"/>
</dbReference>
<accession>A0A246B7R0</accession>
<reference evidence="2 3" key="2">
    <citation type="submission" date="2017-05" db="EMBL/GenBank/DDBJ databases">
        <title>Genome of Chryseobacterium haifense.</title>
        <authorList>
            <person name="Newman J.D."/>
        </authorList>
    </citation>
    <scope>NUCLEOTIDE SEQUENCE [LARGE SCALE GENOMIC DNA]</scope>
    <source>
        <strain evidence="2 3">DSM 19056</strain>
    </source>
</reference>
<evidence type="ECO:0008006" key="4">
    <source>
        <dbReference type="Google" id="ProtNLM"/>
    </source>
</evidence>
<dbReference type="Proteomes" id="UP000197587">
    <property type="component" value="Unassembled WGS sequence"/>
</dbReference>
<dbReference type="InterPro" id="IPR015943">
    <property type="entry name" value="WD40/YVTN_repeat-like_dom_sf"/>
</dbReference>
<protein>
    <recommendedName>
        <fullName evidence="4">Glycosyl hydrolase</fullName>
    </recommendedName>
</protein>
<keyword evidence="1" id="KW-0732">Signal</keyword>
<dbReference type="RefSeq" id="WP_088264760.1">
    <property type="nucleotide sequence ID" value="NZ_JASZ02000029.1"/>
</dbReference>
<dbReference type="AlphaFoldDB" id="A0A246B7R0"/>
<dbReference type="SUPFAM" id="SSF110296">
    <property type="entry name" value="Oligoxyloglucan reducing end-specific cellobiohydrolase"/>
    <property type="match status" value="1"/>
</dbReference>
<gene>
    <name evidence="2" type="ORF">AP75_11340</name>
</gene>
<evidence type="ECO:0000313" key="3">
    <source>
        <dbReference type="Proteomes" id="UP000197587"/>
    </source>
</evidence>
<evidence type="ECO:0000313" key="2">
    <source>
        <dbReference type="EMBL" id="OWK97402.1"/>
    </source>
</evidence>
<feature type="signal peptide" evidence="1">
    <location>
        <begin position="1"/>
        <end position="18"/>
    </location>
</feature>
<comment type="caution">
    <text evidence="2">The sequence shown here is derived from an EMBL/GenBank/DDBJ whole genome shotgun (WGS) entry which is preliminary data.</text>
</comment>
<feature type="chain" id="PRO_5012150928" description="Glycosyl hydrolase" evidence="1">
    <location>
        <begin position="19"/>
        <end position="338"/>
    </location>
</feature>
<dbReference type="Gene3D" id="2.130.10.10">
    <property type="entry name" value="YVTN repeat-like/Quinoprotein amine dehydrogenase"/>
    <property type="match status" value="1"/>
</dbReference>
<proteinExistence type="predicted"/>
<sequence>MKKFFVFFVLIHCSFVAAQKVQFQTLLHDKISIRALQIWDGKVWYSGTDSKFGYVSLKDTADKMQMRITAEKLDFRTLAQTKHAFYTINVGTPAKWFTVQKSDLKVKLNMIDTTKTVFYDAFAFDQVKNRGIAISDPNEDGSSKNLIFTYKSRKNPKTEFPKYFPGEAHFAASNSNIAMHGNWVWIATGGMKSRIFKFNWSHPFTWKVYETPFVQGTSSTGIYSIDFYDKNFGIAVGADYTKQAENVNNIATTHDGGETWQIQASGKNGGYKTYVKFRPKSKGKDIIAVGDQNIELSTDFGKTWTTISEEKGLFVGEWMDENTLVLAGKNRVVKMTLH</sequence>
<keyword evidence="3" id="KW-1185">Reference proteome</keyword>
<name>A0A246B7R0_9FLAO</name>
<organism evidence="2 3">
    <name type="scientific">Kaistella haifensis DSM 19056</name>
    <dbReference type="NCBI Taxonomy" id="1450526"/>
    <lineage>
        <taxon>Bacteria</taxon>
        <taxon>Pseudomonadati</taxon>
        <taxon>Bacteroidota</taxon>
        <taxon>Flavobacteriia</taxon>
        <taxon>Flavobacteriales</taxon>
        <taxon>Weeksellaceae</taxon>
        <taxon>Chryseobacterium group</taxon>
        <taxon>Kaistella</taxon>
    </lineage>
</organism>
<reference evidence="2 3" key="1">
    <citation type="submission" date="2014-01" db="EMBL/GenBank/DDBJ databases">
        <authorList>
            <consortium name="Genome Consortium for Active Teaching"/>
            <person name="Sontag T.C."/>
            <person name="Newman J.D."/>
        </authorList>
    </citation>
    <scope>NUCLEOTIDE SEQUENCE [LARGE SCALE GENOMIC DNA]</scope>
    <source>
        <strain evidence="2 3">DSM 19056</strain>
    </source>
</reference>